<comment type="subcellular location">
    <subcellularLocation>
        <location evidence="1">Cell membrane</location>
        <topology evidence="1">Multi-pass membrane protein</topology>
    </subcellularLocation>
</comment>
<dbReference type="Pfam" id="PF13520">
    <property type="entry name" value="AA_permease_2"/>
    <property type="match status" value="1"/>
</dbReference>
<comment type="caution">
    <text evidence="7">The sequence shown here is derived from an EMBL/GenBank/DDBJ whole genome shotgun (WGS) entry which is preliminary data.</text>
</comment>
<feature type="transmembrane region" description="Helical" evidence="6">
    <location>
        <begin position="386"/>
        <end position="404"/>
    </location>
</feature>
<dbReference type="AlphaFoldDB" id="A0A0R1VK83"/>
<dbReference type="PANTHER" id="PTHR42770">
    <property type="entry name" value="AMINO ACID TRANSPORTER-RELATED"/>
    <property type="match status" value="1"/>
</dbReference>
<proteinExistence type="predicted"/>
<dbReference type="PANTHER" id="PTHR42770:SF16">
    <property type="entry name" value="AMINO ACID PERMEASE"/>
    <property type="match status" value="1"/>
</dbReference>
<evidence type="ECO:0000313" key="7">
    <source>
        <dbReference type="EMBL" id="KRM06200.1"/>
    </source>
</evidence>
<dbReference type="EMBL" id="AZGB01000016">
    <property type="protein sequence ID" value="KRM06200.1"/>
    <property type="molecule type" value="Genomic_DNA"/>
</dbReference>
<feature type="transmembrane region" description="Helical" evidence="6">
    <location>
        <begin position="353"/>
        <end position="374"/>
    </location>
</feature>
<dbReference type="PIRSF" id="PIRSF006060">
    <property type="entry name" value="AA_transporter"/>
    <property type="match status" value="1"/>
</dbReference>
<feature type="transmembrane region" description="Helical" evidence="6">
    <location>
        <begin position="190"/>
        <end position="209"/>
    </location>
</feature>
<dbReference type="GO" id="GO:0005886">
    <property type="term" value="C:plasma membrane"/>
    <property type="evidence" value="ECO:0007669"/>
    <property type="project" value="UniProtKB-SubCell"/>
</dbReference>
<dbReference type="STRING" id="1423750.FC89_GL001070"/>
<dbReference type="InterPro" id="IPR050367">
    <property type="entry name" value="APC_superfamily"/>
</dbReference>
<keyword evidence="5 6" id="KW-0472">Membrane</keyword>
<keyword evidence="4 6" id="KW-1133">Transmembrane helix</keyword>
<dbReference type="PATRIC" id="fig|1423750.3.peg.1095"/>
<dbReference type="GO" id="GO:0022857">
    <property type="term" value="F:transmembrane transporter activity"/>
    <property type="evidence" value="ECO:0007669"/>
    <property type="project" value="InterPro"/>
</dbReference>
<feature type="transmembrane region" description="Helical" evidence="6">
    <location>
        <begin position="272"/>
        <end position="292"/>
    </location>
</feature>
<feature type="transmembrane region" description="Helical" evidence="6">
    <location>
        <begin position="328"/>
        <end position="347"/>
    </location>
</feature>
<feature type="transmembrane region" description="Helical" evidence="6">
    <location>
        <begin position="230"/>
        <end position="252"/>
    </location>
</feature>
<evidence type="ECO:0000256" key="5">
    <source>
        <dbReference type="ARBA" id="ARBA00023136"/>
    </source>
</evidence>
<feature type="transmembrane region" description="Helical" evidence="6">
    <location>
        <begin position="43"/>
        <end position="65"/>
    </location>
</feature>
<feature type="transmembrane region" description="Helical" evidence="6">
    <location>
        <begin position="17"/>
        <end position="37"/>
    </location>
</feature>
<dbReference type="InterPro" id="IPR002293">
    <property type="entry name" value="AA/rel_permease1"/>
</dbReference>
<sequence length="444" mass="48585">MEKRNTSLKVSLSTRDLLVYGITFMIPVAPLAFYGSFLQPANGMVALAYLVGMVAMLFTGFSYATMSSHYPFSGSVYTYVQQGTNAGLGFIGGWGITLDYLLIPTITYLITESFGKALIPQLPGWIWIIVLVVFNTIVNILGVNVVTKISWGLFSLQAFVLIAFVVGTIFGLLNGSFALHAVALYNPEHFNFNGVLQATGIVIVSYLGFDAISTLSEEAKDPYHSVSRAIILSIVSIGLLFVVVTTLAGFVAPDYKNLNENTAFLDILQRVGGKWLVILADISIILSFGFASGQEGQTAVSRILYAMGRDGILPASLAKLHSKYKTPYISILLVGLISLVLSLTLSQNTVSNLVSFGALFGFILLNLSVIWKFFIKSKNKNLESFIKYLISPLIGFGVSFWIFVSLTKEAKIVGIVWLLVGFLILLVKTNFFRRKTPSLDFSDK</sequence>
<accession>A0A0R1VK83</accession>
<dbReference type="Gene3D" id="1.20.1740.10">
    <property type="entry name" value="Amino acid/polyamine transporter I"/>
    <property type="match status" value="1"/>
</dbReference>
<feature type="transmembrane region" description="Helical" evidence="6">
    <location>
        <begin position="125"/>
        <end position="146"/>
    </location>
</feature>
<dbReference type="Proteomes" id="UP000051451">
    <property type="component" value="Unassembled WGS sequence"/>
</dbReference>
<feature type="transmembrane region" description="Helical" evidence="6">
    <location>
        <begin position="86"/>
        <end position="110"/>
    </location>
</feature>
<keyword evidence="3 6" id="KW-0812">Transmembrane</keyword>
<evidence type="ECO:0000256" key="1">
    <source>
        <dbReference type="ARBA" id="ARBA00004651"/>
    </source>
</evidence>
<evidence type="ECO:0000256" key="3">
    <source>
        <dbReference type="ARBA" id="ARBA00022692"/>
    </source>
</evidence>
<evidence type="ECO:0000256" key="4">
    <source>
        <dbReference type="ARBA" id="ARBA00022989"/>
    </source>
</evidence>
<organism evidence="7 8">
    <name type="scientific">Liquorilactobacillus ghanensis DSM 18630</name>
    <dbReference type="NCBI Taxonomy" id="1423750"/>
    <lineage>
        <taxon>Bacteria</taxon>
        <taxon>Bacillati</taxon>
        <taxon>Bacillota</taxon>
        <taxon>Bacilli</taxon>
        <taxon>Lactobacillales</taxon>
        <taxon>Lactobacillaceae</taxon>
        <taxon>Liquorilactobacillus</taxon>
    </lineage>
</organism>
<evidence type="ECO:0000256" key="6">
    <source>
        <dbReference type="SAM" id="Phobius"/>
    </source>
</evidence>
<gene>
    <name evidence="7" type="ORF">FC89_GL001070</name>
</gene>
<feature type="transmembrane region" description="Helical" evidence="6">
    <location>
        <begin position="158"/>
        <end position="184"/>
    </location>
</feature>
<name>A0A0R1VK83_9LACO</name>
<evidence type="ECO:0000313" key="8">
    <source>
        <dbReference type="Proteomes" id="UP000051451"/>
    </source>
</evidence>
<keyword evidence="2" id="KW-1003">Cell membrane</keyword>
<feature type="transmembrane region" description="Helical" evidence="6">
    <location>
        <begin position="410"/>
        <end position="427"/>
    </location>
</feature>
<keyword evidence="8" id="KW-1185">Reference proteome</keyword>
<reference evidence="7 8" key="1">
    <citation type="journal article" date="2015" name="Genome Announc.">
        <title>Expanding the biotechnology potential of lactobacilli through comparative genomics of 213 strains and associated genera.</title>
        <authorList>
            <person name="Sun Z."/>
            <person name="Harris H.M."/>
            <person name="McCann A."/>
            <person name="Guo C."/>
            <person name="Argimon S."/>
            <person name="Zhang W."/>
            <person name="Yang X."/>
            <person name="Jeffery I.B."/>
            <person name="Cooney J.C."/>
            <person name="Kagawa T.F."/>
            <person name="Liu W."/>
            <person name="Song Y."/>
            <person name="Salvetti E."/>
            <person name="Wrobel A."/>
            <person name="Rasinkangas P."/>
            <person name="Parkhill J."/>
            <person name="Rea M.C."/>
            <person name="O'Sullivan O."/>
            <person name="Ritari J."/>
            <person name="Douillard F.P."/>
            <person name="Paul Ross R."/>
            <person name="Yang R."/>
            <person name="Briner A.E."/>
            <person name="Felis G.E."/>
            <person name="de Vos W.M."/>
            <person name="Barrangou R."/>
            <person name="Klaenhammer T.R."/>
            <person name="Caufield P.W."/>
            <person name="Cui Y."/>
            <person name="Zhang H."/>
            <person name="O'Toole P.W."/>
        </authorList>
    </citation>
    <scope>NUCLEOTIDE SEQUENCE [LARGE SCALE GENOMIC DNA]</scope>
    <source>
        <strain evidence="7 8">DSM 18630</strain>
    </source>
</reference>
<dbReference type="OrthoDB" id="9762947at2"/>
<dbReference type="RefSeq" id="WP_057871812.1">
    <property type="nucleotide sequence ID" value="NZ_AZGB01000016.1"/>
</dbReference>
<dbReference type="GeneID" id="98319091"/>
<evidence type="ECO:0000256" key="2">
    <source>
        <dbReference type="ARBA" id="ARBA00022475"/>
    </source>
</evidence>
<protein>
    <submittedName>
        <fullName evidence="7">Amino acid permease</fullName>
    </submittedName>
</protein>